<feature type="transmembrane region" description="Helical" evidence="7">
    <location>
        <begin position="12"/>
        <end position="31"/>
    </location>
</feature>
<evidence type="ECO:0000256" key="3">
    <source>
        <dbReference type="ARBA" id="ARBA00022475"/>
    </source>
</evidence>
<dbReference type="EMBL" id="LFZW01000001">
    <property type="protein sequence ID" value="KMY52182.1"/>
    <property type="molecule type" value="Genomic_DNA"/>
</dbReference>
<feature type="transmembrane region" description="Helical" evidence="7">
    <location>
        <begin position="141"/>
        <end position="160"/>
    </location>
</feature>
<dbReference type="SUPFAM" id="SSF161098">
    <property type="entry name" value="MetI-like"/>
    <property type="match status" value="1"/>
</dbReference>
<dbReference type="AlphaFoldDB" id="A0A0K9H0W6"/>
<dbReference type="InterPro" id="IPR035906">
    <property type="entry name" value="MetI-like_sf"/>
</dbReference>
<keyword evidence="2 7" id="KW-0813">Transport</keyword>
<dbReference type="OrthoDB" id="9771544at2"/>
<keyword evidence="5 7" id="KW-1133">Transmembrane helix</keyword>
<comment type="caution">
    <text evidence="9">The sequence shown here is derived from an EMBL/GenBank/DDBJ whole genome shotgun (WGS) entry which is preliminary data.</text>
</comment>
<keyword evidence="3" id="KW-1003">Cell membrane</keyword>
<evidence type="ECO:0000256" key="7">
    <source>
        <dbReference type="RuleBase" id="RU363032"/>
    </source>
</evidence>
<evidence type="ECO:0000256" key="1">
    <source>
        <dbReference type="ARBA" id="ARBA00004651"/>
    </source>
</evidence>
<comment type="similarity">
    <text evidence="7">Belongs to the binding-protein-dependent transport system permease family.</text>
</comment>
<dbReference type="GO" id="GO:0005886">
    <property type="term" value="C:plasma membrane"/>
    <property type="evidence" value="ECO:0007669"/>
    <property type="project" value="UniProtKB-SubCell"/>
</dbReference>
<evidence type="ECO:0000313" key="10">
    <source>
        <dbReference type="Proteomes" id="UP000037146"/>
    </source>
</evidence>
<feature type="transmembrane region" description="Helical" evidence="7">
    <location>
        <begin position="237"/>
        <end position="261"/>
    </location>
</feature>
<dbReference type="PROSITE" id="PS50928">
    <property type="entry name" value="ABC_TM1"/>
    <property type="match status" value="1"/>
</dbReference>
<accession>A0A0K9H0W6</accession>
<feature type="transmembrane region" description="Helical" evidence="7">
    <location>
        <begin position="108"/>
        <end position="135"/>
    </location>
</feature>
<dbReference type="CDD" id="cd06261">
    <property type="entry name" value="TM_PBP2"/>
    <property type="match status" value="1"/>
</dbReference>
<dbReference type="GO" id="GO:0055085">
    <property type="term" value="P:transmembrane transport"/>
    <property type="evidence" value="ECO:0007669"/>
    <property type="project" value="InterPro"/>
</dbReference>
<evidence type="ECO:0000313" key="9">
    <source>
        <dbReference type="EMBL" id="KMY52182.1"/>
    </source>
</evidence>
<keyword evidence="4 7" id="KW-0812">Transmembrane</keyword>
<feature type="transmembrane region" description="Helical" evidence="7">
    <location>
        <begin position="75"/>
        <end position="96"/>
    </location>
</feature>
<reference evidence="10" key="1">
    <citation type="submission" date="2015-07" db="EMBL/GenBank/DDBJ databases">
        <title>Genome sequencing project for genomic taxonomy and phylogenomics of Bacillus-like bacteria.</title>
        <authorList>
            <person name="Liu B."/>
            <person name="Wang J."/>
            <person name="Zhu Y."/>
            <person name="Liu G."/>
            <person name="Chen Q."/>
            <person name="Chen Z."/>
            <person name="Lan J."/>
            <person name="Che J."/>
            <person name="Ge C."/>
            <person name="Shi H."/>
            <person name="Pan Z."/>
            <person name="Liu X."/>
        </authorList>
    </citation>
    <scope>NUCLEOTIDE SEQUENCE [LARGE SCALE GENOMIC DNA]</scope>
    <source>
        <strain evidence="10">FJAT-27997</strain>
    </source>
</reference>
<evidence type="ECO:0000256" key="2">
    <source>
        <dbReference type="ARBA" id="ARBA00022448"/>
    </source>
</evidence>
<evidence type="ECO:0000256" key="5">
    <source>
        <dbReference type="ARBA" id="ARBA00022989"/>
    </source>
</evidence>
<dbReference type="STRING" id="1679170.AC625_01915"/>
<dbReference type="InterPro" id="IPR000515">
    <property type="entry name" value="MetI-like"/>
</dbReference>
<proteinExistence type="inferred from homology"/>
<gene>
    <name evidence="9" type="ORF">AC625_01915</name>
</gene>
<dbReference type="PANTHER" id="PTHR43744">
    <property type="entry name" value="ABC TRANSPORTER PERMEASE PROTEIN MG189-RELATED-RELATED"/>
    <property type="match status" value="1"/>
</dbReference>
<sequence length="276" mass="30297">MKKTSLFTKMAAYLFLIVVCIASVYPFYWMFVGSTLTDSDIFQFPPKLLPSGEFMNNLTGLAASAPVWKGLGNSLLITIVFTIATLYLCAIAGYAFAKFEFKGKNVMFVVVLLTMMLPAQVTLIPLFKMVIGLGWQNQPQAVILPALANAFGVFFMRQNMMSIPTEMIEAARIDGSGEISIFHKIILPTTLPPLAALGILSFIQQWGNYLWPLIILQERESTTLPVLLSMLVAPGQVVHYGQVLAGTVISIVPVIILFLLLQKYFIAGIYGGSVKG</sequence>
<keyword evidence="10" id="KW-1185">Reference proteome</keyword>
<comment type="subcellular location">
    <subcellularLocation>
        <location evidence="1 7">Cell membrane</location>
        <topology evidence="1 7">Multi-pass membrane protein</topology>
    </subcellularLocation>
</comment>
<dbReference type="PANTHER" id="PTHR43744:SF8">
    <property type="entry name" value="SN-GLYCEROL-3-PHOSPHATE TRANSPORT SYSTEM PERMEASE PROTEIN UGPE"/>
    <property type="match status" value="1"/>
</dbReference>
<name>A0A0K9H0W6_9BACI</name>
<dbReference type="Gene3D" id="1.10.3720.10">
    <property type="entry name" value="MetI-like"/>
    <property type="match status" value="1"/>
</dbReference>
<dbReference type="Pfam" id="PF00528">
    <property type="entry name" value="BPD_transp_1"/>
    <property type="match status" value="1"/>
</dbReference>
<feature type="transmembrane region" description="Helical" evidence="7">
    <location>
        <begin position="181"/>
        <end position="203"/>
    </location>
</feature>
<evidence type="ECO:0000259" key="8">
    <source>
        <dbReference type="PROSITE" id="PS50928"/>
    </source>
</evidence>
<dbReference type="PATRIC" id="fig|1679170.3.peg.370"/>
<dbReference type="Proteomes" id="UP000037146">
    <property type="component" value="Unassembled WGS sequence"/>
</dbReference>
<feature type="domain" description="ABC transmembrane type-1" evidence="8">
    <location>
        <begin position="71"/>
        <end position="261"/>
    </location>
</feature>
<protein>
    <submittedName>
        <fullName evidence="9">ABC transporter permease</fullName>
    </submittedName>
</protein>
<evidence type="ECO:0000256" key="4">
    <source>
        <dbReference type="ARBA" id="ARBA00022692"/>
    </source>
</evidence>
<keyword evidence="6 7" id="KW-0472">Membrane</keyword>
<organism evidence="9 10">
    <name type="scientific">Peribacillus loiseleuriae</name>
    <dbReference type="NCBI Taxonomy" id="1679170"/>
    <lineage>
        <taxon>Bacteria</taxon>
        <taxon>Bacillati</taxon>
        <taxon>Bacillota</taxon>
        <taxon>Bacilli</taxon>
        <taxon>Bacillales</taxon>
        <taxon>Bacillaceae</taxon>
        <taxon>Peribacillus</taxon>
    </lineage>
</organism>
<evidence type="ECO:0000256" key="6">
    <source>
        <dbReference type="ARBA" id="ARBA00023136"/>
    </source>
</evidence>